<dbReference type="AlphaFoldDB" id="A0AAN0IJD0"/>
<accession>A0AAN0IJD0</accession>
<dbReference type="Gene3D" id="3.40.50.720">
    <property type="entry name" value="NAD(P)-binding Rossmann-like Domain"/>
    <property type="match status" value="1"/>
</dbReference>
<name>A0AAN0IJD0_AMPQE</name>
<dbReference type="Pfam" id="PF01370">
    <property type="entry name" value="Epimerase"/>
    <property type="match status" value="1"/>
</dbReference>
<dbReference type="InterPro" id="IPR050177">
    <property type="entry name" value="Lipid_A_modif_metabolic_enz"/>
</dbReference>
<proteinExistence type="predicted"/>
<evidence type="ECO:0000313" key="2">
    <source>
        <dbReference type="EnsemblMetazoa" id="XP_003391912.2"/>
    </source>
</evidence>
<feature type="domain" description="NAD-dependent epimerase/dehydratase" evidence="1">
    <location>
        <begin position="6"/>
        <end position="190"/>
    </location>
</feature>
<organism evidence="2 3">
    <name type="scientific">Amphimedon queenslandica</name>
    <name type="common">Sponge</name>
    <dbReference type="NCBI Taxonomy" id="400682"/>
    <lineage>
        <taxon>Eukaryota</taxon>
        <taxon>Metazoa</taxon>
        <taxon>Porifera</taxon>
        <taxon>Demospongiae</taxon>
        <taxon>Heteroscleromorpha</taxon>
        <taxon>Haplosclerida</taxon>
        <taxon>Niphatidae</taxon>
        <taxon>Amphimedon</taxon>
    </lineage>
</organism>
<dbReference type="EnsemblMetazoa" id="XM_003391864.2">
    <property type="protein sequence ID" value="XP_003391912.2"/>
    <property type="gene ID" value="LOC100635971"/>
</dbReference>
<dbReference type="KEGG" id="aqu:100635971"/>
<dbReference type="RefSeq" id="XP_003391912.2">
    <property type="nucleotide sequence ID" value="XM_003391864.2"/>
</dbReference>
<dbReference type="CDD" id="cd08946">
    <property type="entry name" value="SDR_e"/>
    <property type="match status" value="1"/>
</dbReference>
<dbReference type="GeneID" id="100635971"/>
<protein>
    <recommendedName>
        <fullName evidence="1">NAD-dependent epimerase/dehydratase domain-containing protein</fullName>
    </recommendedName>
</protein>
<dbReference type="PANTHER" id="PTHR43245:SF11">
    <property type="entry name" value="LD23561P"/>
    <property type="match status" value="1"/>
</dbReference>
<sequence>IFKSVDFCQANLSNPSSCQRLFKDSNGLGFDYVFNLAAETKYGQTEEVYKELVYNVSVNCAREAAATGVKRFIEVSTAQVYNSDKGISSEDSKVDPWTLIGKHKLEAEKSLATIPDLKYVILRPAIVYGIGDKYGITPRLIIGAVYRQLKEKMELLWTKDLRMDTVHVHDLSRAMWHIKDTGTNGEIYNVVDQGHSTQGSISELVSTIFGIRYGYHGTVLSNLARLNMTDVVDGSNEKHLGPWSEACNECGIVNTPLTPYLDKVLYMYIGLLL</sequence>
<reference evidence="3" key="1">
    <citation type="journal article" date="2010" name="Nature">
        <title>The Amphimedon queenslandica genome and the evolution of animal complexity.</title>
        <authorList>
            <person name="Srivastava M."/>
            <person name="Simakov O."/>
            <person name="Chapman J."/>
            <person name="Fahey B."/>
            <person name="Gauthier M.E."/>
            <person name="Mitros T."/>
            <person name="Richards G.S."/>
            <person name="Conaco C."/>
            <person name="Dacre M."/>
            <person name="Hellsten U."/>
            <person name="Larroux C."/>
            <person name="Putnam N.H."/>
            <person name="Stanke M."/>
            <person name="Adamska M."/>
            <person name="Darling A."/>
            <person name="Degnan S.M."/>
            <person name="Oakley T.H."/>
            <person name="Plachetzki D.C."/>
            <person name="Zhai Y."/>
            <person name="Adamski M."/>
            <person name="Calcino A."/>
            <person name="Cummins S.F."/>
            <person name="Goodstein D.M."/>
            <person name="Harris C."/>
            <person name="Jackson D.J."/>
            <person name="Leys S.P."/>
            <person name="Shu S."/>
            <person name="Woodcroft B.J."/>
            <person name="Vervoort M."/>
            <person name="Kosik K.S."/>
            <person name="Manning G."/>
            <person name="Degnan B.M."/>
            <person name="Rokhsar D.S."/>
        </authorList>
    </citation>
    <scope>NUCLEOTIDE SEQUENCE [LARGE SCALE GENOMIC DNA]</scope>
</reference>
<reference evidence="2" key="2">
    <citation type="submission" date="2024-06" db="UniProtKB">
        <authorList>
            <consortium name="EnsemblMetazoa"/>
        </authorList>
    </citation>
    <scope>IDENTIFICATION</scope>
</reference>
<dbReference type="PANTHER" id="PTHR43245">
    <property type="entry name" value="BIFUNCTIONAL POLYMYXIN RESISTANCE PROTEIN ARNA"/>
    <property type="match status" value="1"/>
</dbReference>
<dbReference type="Proteomes" id="UP000007879">
    <property type="component" value="Unassembled WGS sequence"/>
</dbReference>
<keyword evidence="3" id="KW-1185">Reference proteome</keyword>
<dbReference type="InterPro" id="IPR036291">
    <property type="entry name" value="NAD(P)-bd_dom_sf"/>
</dbReference>
<evidence type="ECO:0000259" key="1">
    <source>
        <dbReference type="Pfam" id="PF01370"/>
    </source>
</evidence>
<dbReference type="SUPFAM" id="SSF51735">
    <property type="entry name" value="NAD(P)-binding Rossmann-fold domains"/>
    <property type="match status" value="1"/>
</dbReference>
<dbReference type="InterPro" id="IPR001509">
    <property type="entry name" value="Epimerase_deHydtase"/>
</dbReference>
<evidence type="ECO:0000313" key="3">
    <source>
        <dbReference type="Proteomes" id="UP000007879"/>
    </source>
</evidence>